<accession>A0A0A0UZ52</accession>
<dbReference type="RefSeq" id="WP_241487340.1">
    <property type="nucleotide sequence ID" value="NZ_JASPDM010000014.1"/>
</dbReference>
<proteinExistence type="predicted"/>
<protein>
    <submittedName>
        <fullName evidence="1">Uncharacterized protein</fullName>
    </submittedName>
</protein>
<organism evidence="1">
    <name type="scientific">Bifidobacterium breve</name>
    <dbReference type="NCBI Taxonomy" id="1685"/>
    <lineage>
        <taxon>Bacteria</taxon>
        <taxon>Bacillati</taxon>
        <taxon>Actinomycetota</taxon>
        <taxon>Actinomycetes</taxon>
        <taxon>Bifidobacteriales</taxon>
        <taxon>Bifidobacteriaceae</taxon>
        <taxon>Bifidobacterium</taxon>
    </lineage>
</organism>
<sequence>MQTERLRAQRRAWVRDYAKNEWRTMKENGQAWKVERFIALIGVAYPSRSNIFPARAAETVKPIIDAGRDAKLWDDDDSQHRHSTVYIQLPEPAPPNHYRLTVIIIPVPDKLPKYQITSRLAANIEKHWRQQSELPDWHDGYSVSFTVPDKQWITSNFTDSDLMARQKGARKASTWGRGTNLGIRERVKKQLTELAVRSWSRQAFRPYSRFVVIAGIAYPYGVDTADPDNAAETANTILQAGVTVGAWPDITSRHCGGVAFVRLPNLMNGGHHLVRLFVFPMPDGFQIAQSIAESSVDAWSEHDRRLR</sequence>
<gene>
    <name evidence="1" type="ORF">B7017_p0131</name>
</gene>
<geneLocation type="plasmid" evidence="1">
    <name>megaplasmid pMP7017</name>
</geneLocation>
<name>A0A0A0UZ52_BIFBR</name>
<evidence type="ECO:0000313" key="1">
    <source>
        <dbReference type="EMBL" id="AIW55185.1"/>
    </source>
</evidence>
<reference evidence="1" key="1">
    <citation type="journal article" date="2015" name="Appl. Environ. Microbiol.">
        <title>Discovery of a conjugative megaplasmid in Bifidobacterium breve.</title>
        <authorList>
            <person name="Bottacini F."/>
            <person name="O'Connell Motherway M."/>
            <person name="Casey E."/>
            <person name="McDonnell B."/>
            <person name="Mahony J."/>
            <person name="Ventura M."/>
            <person name="van Sinderen D."/>
        </authorList>
    </citation>
    <scope>NUCLEOTIDE SEQUENCE</scope>
    <source>
        <strain evidence="1">JCM 7017</strain>
        <plasmid evidence="1">megaplasmid pMP7017</plasmid>
    </source>
</reference>
<dbReference type="AlphaFoldDB" id="A0A0A0UZ52"/>
<dbReference type="EMBL" id="KM406416">
    <property type="protein sequence ID" value="AIW55185.1"/>
    <property type="molecule type" value="Genomic_DNA"/>
</dbReference>
<keyword evidence="1" id="KW-0614">Plasmid</keyword>